<name>A0A369TRI8_9RHOB</name>
<dbReference type="EMBL" id="QPMK01000003">
    <property type="protein sequence ID" value="RDD67045.1"/>
    <property type="molecule type" value="Genomic_DNA"/>
</dbReference>
<evidence type="ECO:0000256" key="1">
    <source>
        <dbReference type="SAM" id="Phobius"/>
    </source>
</evidence>
<keyword evidence="1" id="KW-0472">Membrane</keyword>
<dbReference type="OrthoDB" id="7867097at2"/>
<keyword evidence="3" id="KW-1185">Reference proteome</keyword>
<evidence type="ECO:0000313" key="3">
    <source>
        <dbReference type="Proteomes" id="UP000253977"/>
    </source>
</evidence>
<gene>
    <name evidence="2" type="ORF">DU478_04695</name>
</gene>
<evidence type="ECO:0000313" key="2">
    <source>
        <dbReference type="EMBL" id="RDD67045.1"/>
    </source>
</evidence>
<dbReference type="RefSeq" id="WP_114509794.1">
    <property type="nucleotide sequence ID" value="NZ_QPMK01000003.1"/>
</dbReference>
<dbReference type="AlphaFoldDB" id="A0A369TRI8"/>
<feature type="transmembrane region" description="Helical" evidence="1">
    <location>
        <begin position="12"/>
        <end position="31"/>
    </location>
</feature>
<comment type="caution">
    <text evidence="2">The sequence shown here is derived from an EMBL/GenBank/DDBJ whole genome shotgun (WGS) entry which is preliminary data.</text>
</comment>
<accession>A0A369TRI8</accession>
<keyword evidence="1" id="KW-0812">Transmembrane</keyword>
<proteinExistence type="predicted"/>
<sequence>MRLDYASPARSPRAVLGLVSAWAILAGGWLWLDAETWIVAGLGLFTLPLLWELITGKVARLVLDDTGLTWQSGTSTGHIALTRIDHLRLDRRFDGSLRLSVQLDDGSRQRLPPDCVPPGPKLEEAATRAGLRLERHPFSPF</sequence>
<reference evidence="2 3" key="1">
    <citation type="submission" date="2018-07" db="EMBL/GenBank/DDBJ databases">
        <title>Thalassococcus profundi sp. nov., a marine bacterium isolated from deep seawater of Okinawa Trough.</title>
        <authorList>
            <person name="Yu M."/>
        </authorList>
    </citation>
    <scope>NUCLEOTIDE SEQUENCE [LARGE SCALE GENOMIC DNA]</scope>
    <source>
        <strain evidence="2 3">WRAS1</strain>
    </source>
</reference>
<dbReference type="Proteomes" id="UP000253977">
    <property type="component" value="Unassembled WGS sequence"/>
</dbReference>
<evidence type="ECO:0008006" key="4">
    <source>
        <dbReference type="Google" id="ProtNLM"/>
    </source>
</evidence>
<organism evidence="2 3">
    <name type="scientific">Thalassococcus profundi</name>
    <dbReference type="NCBI Taxonomy" id="2282382"/>
    <lineage>
        <taxon>Bacteria</taxon>
        <taxon>Pseudomonadati</taxon>
        <taxon>Pseudomonadota</taxon>
        <taxon>Alphaproteobacteria</taxon>
        <taxon>Rhodobacterales</taxon>
        <taxon>Roseobacteraceae</taxon>
        <taxon>Thalassococcus</taxon>
    </lineage>
</organism>
<keyword evidence="1" id="KW-1133">Transmembrane helix</keyword>
<protein>
    <recommendedName>
        <fullName evidence="4">PH domain-containing protein</fullName>
    </recommendedName>
</protein>
<feature type="transmembrane region" description="Helical" evidence="1">
    <location>
        <begin position="37"/>
        <end position="54"/>
    </location>
</feature>